<organism evidence="2 3">
    <name type="scientific">Sulfurospirillum halorespirans DSM 13726</name>
    <dbReference type="NCBI Taxonomy" id="1193502"/>
    <lineage>
        <taxon>Bacteria</taxon>
        <taxon>Pseudomonadati</taxon>
        <taxon>Campylobacterota</taxon>
        <taxon>Epsilonproteobacteria</taxon>
        <taxon>Campylobacterales</taxon>
        <taxon>Sulfurospirillaceae</taxon>
        <taxon>Sulfurospirillum</taxon>
    </lineage>
</organism>
<dbReference type="SUPFAM" id="SSF52540">
    <property type="entry name" value="P-loop containing nucleoside triphosphate hydrolases"/>
    <property type="match status" value="1"/>
</dbReference>
<dbReference type="EMBL" id="CP017111">
    <property type="protein sequence ID" value="AOO64336.1"/>
    <property type="molecule type" value="Genomic_DNA"/>
</dbReference>
<evidence type="ECO:0000313" key="3">
    <source>
        <dbReference type="Proteomes" id="UP000094609"/>
    </source>
</evidence>
<name>A0A1D7TH86_9BACT</name>
<dbReference type="CDD" id="cd09912">
    <property type="entry name" value="DLP_2"/>
    <property type="match status" value="1"/>
</dbReference>
<dbReference type="KEGG" id="shal:SHALO_0546"/>
<dbReference type="InterPro" id="IPR051943">
    <property type="entry name" value="TRAFAC_Dynamin-like_GTPase"/>
</dbReference>
<dbReference type="AlphaFoldDB" id="A0A1D7TH86"/>
<protein>
    <submittedName>
        <fullName evidence="2">Dynamin-like domain-containing protein</fullName>
    </submittedName>
</protein>
<dbReference type="Pfam" id="PF00350">
    <property type="entry name" value="Dynamin_N"/>
    <property type="match status" value="1"/>
</dbReference>
<dbReference type="RefSeq" id="WP_069477277.1">
    <property type="nucleotide sequence ID" value="NZ_CP017111.1"/>
</dbReference>
<dbReference type="Proteomes" id="UP000094609">
    <property type="component" value="Chromosome"/>
</dbReference>
<dbReference type="PATRIC" id="fig|1193502.14.peg.556"/>
<dbReference type="InterPro" id="IPR027417">
    <property type="entry name" value="P-loop_NTPase"/>
</dbReference>
<proteinExistence type="predicted"/>
<evidence type="ECO:0000259" key="1">
    <source>
        <dbReference type="Pfam" id="PF00350"/>
    </source>
</evidence>
<accession>A0A1D7TH86</accession>
<sequence length="674" mass="78022">MSLIESFVTSYKEHFLKVAPQFDATLLGALKKVQYVLLGEEQLPSIQLKKALDRLQMRSEEPMKVAITGQFSSGKSTFLNALLAKSILPTGITPVTSKVNYIRYGEEFKIRVRYKDGRDEYHDINTIAHFTDQREHVEDIAYLVLYAPLNILKDVVFVDTPGLNSQAASDTQTTEKVLKEVDGIIWLTLIDNAGKMSELQVLEEYLGKYQNKSLCVLNQKDKFTPQQIEETTNYVKTAFKEFFSDVIPISARQALESRSHDKKVMMEETLESFMHSLHVKLQNGGEKLDFSGIEHDFKAYQTTLDSILQSDLGANLKLLEESNIDKVLDFIRNEIQPKSTQSKEFAIKKEVKEIVSKLIAQHRLFLCIYDELLEEIVRFETEAKGLFSDLKSKFSHDLKSAFMRIEQIIETIADAIYNQMSSEKLTRYEAQKAGLFSKQTTFVPFEYQAPKINSDLIYKSLFYEENLIGKMFKQYVKNLGAIQNEVNDKNRLVYRSLEQGILKWQAPYEVIRKSEELHSDIEFANMRRFASKAYESILKPFNDEIAASYAKISSEFNHLSSAVSFNYQNATEVCVAFLENKIEKSVKLYEENPTKFSLYTPKLDEIKERLRTSFHLYELENMMNTRNTFLSKDYDRLISQFTAIKEEKVAFLEERKARHYKILEQIEALVKEVE</sequence>
<dbReference type="PANTHER" id="PTHR43681:SF1">
    <property type="entry name" value="SARCALUMENIN"/>
    <property type="match status" value="1"/>
</dbReference>
<reference evidence="3" key="1">
    <citation type="submission" date="2016-08" db="EMBL/GenBank/DDBJ databases">
        <title>Complete genome sequence of the organohalide-respiring Epsilonproteobacterium Sulfurospirillum halorespirans.</title>
        <authorList>
            <person name="Goris T."/>
            <person name="Zimmermann J."/>
            <person name="Schenz B."/>
            <person name="Lemos M."/>
            <person name="Hackermueller J."/>
            <person name="Diekert G."/>
        </authorList>
    </citation>
    <scope>NUCLEOTIDE SEQUENCE [LARGE SCALE GENOMIC DNA]</scope>
    <source>
        <strain>DSM 13726</strain>
        <strain evidence="3">PCE-M2</strain>
    </source>
</reference>
<dbReference type="Gene3D" id="3.40.50.300">
    <property type="entry name" value="P-loop containing nucleotide triphosphate hydrolases"/>
    <property type="match status" value="1"/>
</dbReference>
<evidence type="ECO:0000313" key="2">
    <source>
        <dbReference type="EMBL" id="AOO64336.1"/>
    </source>
</evidence>
<feature type="domain" description="Dynamin N-terminal" evidence="1">
    <location>
        <begin position="65"/>
        <end position="219"/>
    </location>
</feature>
<gene>
    <name evidence="2" type="ORF">SHALO_0546</name>
</gene>
<keyword evidence="3" id="KW-1185">Reference proteome</keyword>
<dbReference type="STRING" id="1193502.SHALO_0546"/>
<dbReference type="InterPro" id="IPR045063">
    <property type="entry name" value="Dynamin_N"/>
</dbReference>
<dbReference type="PANTHER" id="PTHR43681">
    <property type="entry name" value="TRANSMEMBRANE GTPASE FZO"/>
    <property type="match status" value="1"/>
</dbReference>